<proteinExistence type="predicted"/>
<dbReference type="AlphaFoldDB" id="A0A4R5ABY9"/>
<dbReference type="OrthoDB" id="9789947at2"/>
<reference evidence="1 2" key="1">
    <citation type="submission" date="2019-02" db="EMBL/GenBank/DDBJ databases">
        <title>Draft genome sequences of novel Actinobacteria.</title>
        <authorList>
            <person name="Sahin N."/>
            <person name="Ay H."/>
            <person name="Saygin H."/>
        </authorList>
    </citation>
    <scope>NUCLEOTIDE SEQUENCE [LARGE SCALE GENOMIC DNA]</scope>
    <source>
        <strain evidence="1 2">8K307</strain>
    </source>
</reference>
<accession>A0A4R5ABY9</accession>
<comment type="caution">
    <text evidence="1">The sequence shown here is derived from an EMBL/GenBank/DDBJ whole genome shotgun (WGS) entry which is preliminary data.</text>
</comment>
<dbReference type="InterPro" id="IPR011882">
    <property type="entry name" value="PaaC"/>
</dbReference>
<dbReference type="Gene3D" id="1.20.1260.10">
    <property type="match status" value="1"/>
</dbReference>
<organism evidence="1 2">
    <name type="scientific">Jiangella aurantiaca</name>
    <dbReference type="NCBI Taxonomy" id="2530373"/>
    <lineage>
        <taxon>Bacteria</taxon>
        <taxon>Bacillati</taxon>
        <taxon>Actinomycetota</taxon>
        <taxon>Actinomycetes</taxon>
        <taxon>Jiangellales</taxon>
        <taxon>Jiangellaceae</taxon>
        <taxon>Jiangella</taxon>
    </lineage>
</organism>
<dbReference type="InterPro" id="IPR012347">
    <property type="entry name" value="Ferritin-like"/>
</dbReference>
<dbReference type="PIRSF" id="PIRSF037834">
    <property type="entry name" value="PA_CoA_Oase3"/>
    <property type="match status" value="1"/>
</dbReference>
<dbReference type="NCBIfam" id="TIGR02158">
    <property type="entry name" value="PA_CoA_Oxy3"/>
    <property type="match status" value="1"/>
</dbReference>
<dbReference type="InterPro" id="IPR007814">
    <property type="entry name" value="PaaA_PaaC"/>
</dbReference>
<protein>
    <submittedName>
        <fullName evidence="1">Phenylacetate-CoA oxygenase subunit PaaI</fullName>
    </submittedName>
</protein>
<dbReference type="PANTHER" id="PTHR30458:SF0">
    <property type="entry name" value="1,2-PHENYLACETYL-COA EPOXIDASE, SUBUNIT C"/>
    <property type="match status" value="1"/>
</dbReference>
<dbReference type="Pfam" id="PF05138">
    <property type="entry name" value="PaaA_PaaC"/>
    <property type="match status" value="1"/>
</dbReference>
<dbReference type="Proteomes" id="UP000295217">
    <property type="component" value="Unassembled WGS sequence"/>
</dbReference>
<dbReference type="PANTHER" id="PTHR30458">
    <property type="entry name" value="PHENYLACETIC ACID DEGRADATION PROTEIN PAA"/>
    <property type="match status" value="1"/>
</dbReference>
<evidence type="ECO:0000313" key="2">
    <source>
        <dbReference type="Proteomes" id="UP000295217"/>
    </source>
</evidence>
<dbReference type="SUPFAM" id="SSF47240">
    <property type="entry name" value="Ferritin-like"/>
    <property type="match status" value="1"/>
</dbReference>
<gene>
    <name evidence="1" type="primary">paaI</name>
    <name evidence="1" type="ORF">E1262_14845</name>
</gene>
<dbReference type="GO" id="GO:0010124">
    <property type="term" value="P:phenylacetate catabolic process"/>
    <property type="evidence" value="ECO:0007669"/>
    <property type="project" value="InterPro"/>
</dbReference>
<dbReference type="RefSeq" id="WP_132103917.1">
    <property type="nucleotide sequence ID" value="NZ_SMLB01000018.1"/>
</dbReference>
<dbReference type="EMBL" id="SMLB01000018">
    <property type="protein sequence ID" value="TDD68736.1"/>
    <property type="molecule type" value="Genomic_DNA"/>
</dbReference>
<dbReference type="InterPro" id="IPR009078">
    <property type="entry name" value="Ferritin-like_SF"/>
</dbReference>
<name>A0A4R5ABY9_9ACTN</name>
<evidence type="ECO:0000313" key="1">
    <source>
        <dbReference type="EMBL" id="TDD68736.1"/>
    </source>
</evidence>
<dbReference type="InterPro" id="IPR052703">
    <property type="entry name" value="Aromatic_CoA_ox/epox"/>
</dbReference>
<dbReference type="FunFam" id="1.20.1260.10:FF:000012">
    <property type="entry name" value="1,2-phenylacetyl-CoA epoxidase, subunit C"/>
    <property type="match status" value="1"/>
</dbReference>
<sequence length="250" mass="27511">MTTPRVAYALALGDDALVLAQRLGEWVARAPELEEDVALANIALDLLGQARTLLRYAGDLEGAGRDEDALAYWRDDRDFRNALLVELPNGDFAVTMARQLVFAAYQYELYDRLRASSDDTLAAVAGKAVKEVHYHRDHATQWVLRLGDGTDESRRRMVAGLATVWPYADELFQPDDATAALVADGVAVDPPTLREPWTSYVEGVLAEAGLELPEAAAPRSGGRRGLHTEHLGFLLAEMQHLHRSHPGATW</sequence>
<dbReference type="GO" id="GO:0005829">
    <property type="term" value="C:cytosol"/>
    <property type="evidence" value="ECO:0007669"/>
    <property type="project" value="TreeGrafter"/>
</dbReference>
<keyword evidence="2" id="KW-1185">Reference proteome</keyword>